<sequence>MATKETASKWQRGVATGQGALSRRSNRFAYWKDAAEKLLTLVLRQRRKQSIVEAAPLHPPLNLYGRQRWLPYARGSDGLVFEAWQPVCTQFATDAIGDSGWSDACPGGCVEQLYWYVLVPVNGAGKKVPAGAAYLKLDMGEVVGYSDAEIPNLLLGDSNIP</sequence>
<accession>A0A1Q9DT46</accession>
<dbReference type="EMBL" id="LSRX01000400">
    <property type="protein sequence ID" value="OLP98337.1"/>
    <property type="molecule type" value="Genomic_DNA"/>
</dbReference>
<dbReference type="Proteomes" id="UP000186817">
    <property type="component" value="Unassembled WGS sequence"/>
</dbReference>
<reference evidence="1 2" key="1">
    <citation type="submission" date="2016-02" db="EMBL/GenBank/DDBJ databases">
        <title>Genome analysis of coral dinoflagellate symbionts highlights evolutionary adaptations to a symbiotic lifestyle.</title>
        <authorList>
            <person name="Aranda M."/>
            <person name="Li Y."/>
            <person name="Liew Y.J."/>
            <person name="Baumgarten S."/>
            <person name="Simakov O."/>
            <person name="Wilson M."/>
            <person name="Piel J."/>
            <person name="Ashoor H."/>
            <person name="Bougouffa S."/>
            <person name="Bajic V.B."/>
            <person name="Ryu T."/>
            <person name="Ravasi T."/>
            <person name="Bayer T."/>
            <person name="Micklem G."/>
            <person name="Kim H."/>
            <person name="Bhak J."/>
            <person name="Lajeunesse T.C."/>
            <person name="Voolstra C.R."/>
        </authorList>
    </citation>
    <scope>NUCLEOTIDE SEQUENCE [LARGE SCALE GENOMIC DNA]</scope>
    <source>
        <strain evidence="1 2">CCMP2467</strain>
    </source>
</reference>
<comment type="caution">
    <text evidence="1">The sequence shown here is derived from an EMBL/GenBank/DDBJ whole genome shotgun (WGS) entry which is preliminary data.</text>
</comment>
<evidence type="ECO:0000313" key="2">
    <source>
        <dbReference type="Proteomes" id="UP000186817"/>
    </source>
</evidence>
<dbReference type="AlphaFoldDB" id="A0A1Q9DT46"/>
<gene>
    <name evidence="1" type="ORF">AK812_SmicGene19222</name>
</gene>
<organism evidence="1 2">
    <name type="scientific">Symbiodinium microadriaticum</name>
    <name type="common">Dinoflagellate</name>
    <name type="synonym">Zooxanthella microadriatica</name>
    <dbReference type="NCBI Taxonomy" id="2951"/>
    <lineage>
        <taxon>Eukaryota</taxon>
        <taxon>Sar</taxon>
        <taxon>Alveolata</taxon>
        <taxon>Dinophyceae</taxon>
        <taxon>Suessiales</taxon>
        <taxon>Symbiodiniaceae</taxon>
        <taxon>Symbiodinium</taxon>
    </lineage>
</organism>
<protein>
    <submittedName>
        <fullName evidence="1">Uncharacterized protein</fullName>
    </submittedName>
</protein>
<name>A0A1Q9DT46_SYMMI</name>
<evidence type="ECO:0000313" key="1">
    <source>
        <dbReference type="EMBL" id="OLP98337.1"/>
    </source>
</evidence>
<keyword evidence="2" id="KW-1185">Reference proteome</keyword>
<proteinExistence type="predicted"/>